<dbReference type="AlphaFoldDB" id="A0A368VWP0"/>
<reference evidence="2 3" key="1">
    <citation type="submission" date="2018-07" db="EMBL/GenBank/DDBJ databases">
        <title>Genomic Encyclopedia of Type Strains, Phase III (KMG-III): the genomes of soil and plant-associated and newly described type strains.</title>
        <authorList>
            <person name="Whitman W."/>
        </authorList>
    </citation>
    <scope>NUCLEOTIDE SEQUENCE [LARGE SCALE GENOMIC DNA]</scope>
    <source>
        <strain evidence="2 3">CECT 8575</strain>
    </source>
</reference>
<feature type="region of interest" description="Disordered" evidence="1">
    <location>
        <begin position="1"/>
        <end position="43"/>
    </location>
</feature>
<protein>
    <submittedName>
        <fullName evidence="2">Uncharacterized protein</fullName>
    </submittedName>
</protein>
<evidence type="ECO:0000313" key="3">
    <source>
        <dbReference type="Proteomes" id="UP000253495"/>
    </source>
</evidence>
<dbReference type="RefSeq" id="WP_114452047.1">
    <property type="nucleotide sequence ID" value="NZ_QPJC01000002.1"/>
</dbReference>
<dbReference type="EMBL" id="QPJC01000002">
    <property type="protein sequence ID" value="RCW46269.1"/>
    <property type="molecule type" value="Genomic_DNA"/>
</dbReference>
<keyword evidence="3" id="KW-1185">Reference proteome</keyword>
<gene>
    <name evidence="2" type="ORF">DFQ14_102572</name>
</gene>
<comment type="caution">
    <text evidence="2">The sequence shown here is derived from an EMBL/GenBank/DDBJ whole genome shotgun (WGS) entry which is preliminary data.</text>
</comment>
<accession>A0A368VWP0</accession>
<organism evidence="2 3">
    <name type="scientific">Halopolyspora algeriensis</name>
    <dbReference type="NCBI Taxonomy" id="1500506"/>
    <lineage>
        <taxon>Bacteria</taxon>
        <taxon>Bacillati</taxon>
        <taxon>Actinomycetota</taxon>
        <taxon>Actinomycetes</taxon>
        <taxon>Actinomycetes incertae sedis</taxon>
        <taxon>Halopolyspora</taxon>
    </lineage>
</organism>
<proteinExistence type="predicted"/>
<name>A0A368VWP0_9ACTN</name>
<evidence type="ECO:0000313" key="2">
    <source>
        <dbReference type="EMBL" id="RCW46269.1"/>
    </source>
</evidence>
<evidence type="ECO:0000256" key="1">
    <source>
        <dbReference type="SAM" id="MobiDB-lite"/>
    </source>
</evidence>
<sequence>MNTAHIEFSHRNPAPEPPMPAQLRFGWFTTPDPAEPAPHHPQPHELSWRCIRFADPRDPAVLAKLLRALRNS</sequence>
<dbReference type="Proteomes" id="UP000253495">
    <property type="component" value="Unassembled WGS sequence"/>
</dbReference>